<accession>A0AAD8Y754</accession>
<feature type="region of interest" description="Disordered" evidence="1">
    <location>
        <begin position="194"/>
        <end position="218"/>
    </location>
</feature>
<evidence type="ECO:0000313" key="2">
    <source>
        <dbReference type="EMBL" id="KAK1739850.1"/>
    </source>
</evidence>
<dbReference type="Proteomes" id="UP001224775">
    <property type="component" value="Unassembled WGS sequence"/>
</dbReference>
<organism evidence="2 3">
    <name type="scientific">Skeletonema marinoi</name>
    <dbReference type="NCBI Taxonomy" id="267567"/>
    <lineage>
        <taxon>Eukaryota</taxon>
        <taxon>Sar</taxon>
        <taxon>Stramenopiles</taxon>
        <taxon>Ochrophyta</taxon>
        <taxon>Bacillariophyta</taxon>
        <taxon>Coscinodiscophyceae</taxon>
        <taxon>Thalassiosirophycidae</taxon>
        <taxon>Thalassiosirales</taxon>
        <taxon>Skeletonemataceae</taxon>
        <taxon>Skeletonema</taxon>
        <taxon>Skeletonema marinoi-dohrnii complex</taxon>
    </lineage>
</organism>
<gene>
    <name evidence="2" type="ORF">QTG54_009609</name>
</gene>
<comment type="caution">
    <text evidence="2">The sequence shown here is derived from an EMBL/GenBank/DDBJ whole genome shotgun (WGS) entry which is preliminary data.</text>
</comment>
<evidence type="ECO:0000313" key="3">
    <source>
        <dbReference type="Proteomes" id="UP001224775"/>
    </source>
</evidence>
<feature type="region of interest" description="Disordered" evidence="1">
    <location>
        <begin position="142"/>
        <end position="163"/>
    </location>
</feature>
<keyword evidence="3" id="KW-1185">Reference proteome</keyword>
<dbReference type="AlphaFoldDB" id="A0AAD8Y754"/>
<evidence type="ECO:0000256" key="1">
    <source>
        <dbReference type="SAM" id="MobiDB-lite"/>
    </source>
</evidence>
<dbReference type="EMBL" id="JATAAI010000017">
    <property type="protein sequence ID" value="KAK1739850.1"/>
    <property type="molecule type" value="Genomic_DNA"/>
</dbReference>
<proteinExistence type="predicted"/>
<feature type="compositionally biased region" description="Polar residues" evidence="1">
    <location>
        <begin position="194"/>
        <end position="217"/>
    </location>
</feature>
<feature type="compositionally biased region" description="Pro residues" evidence="1">
    <location>
        <begin position="142"/>
        <end position="154"/>
    </location>
</feature>
<reference evidence="2" key="1">
    <citation type="submission" date="2023-06" db="EMBL/GenBank/DDBJ databases">
        <title>Survivors Of The Sea: Transcriptome response of Skeletonema marinoi to long-term dormancy.</title>
        <authorList>
            <person name="Pinder M.I.M."/>
            <person name="Kourtchenko O."/>
            <person name="Robertson E.K."/>
            <person name="Larsson T."/>
            <person name="Maumus F."/>
            <person name="Osuna-Cruz C.M."/>
            <person name="Vancaester E."/>
            <person name="Stenow R."/>
            <person name="Vandepoele K."/>
            <person name="Ploug H."/>
            <person name="Bruchert V."/>
            <person name="Godhe A."/>
            <person name="Topel M."/>
        </authorList>
    </citation>
    <scope>NUCLEOTIDE SEQUENCE</scope>
    <source>
        <strain evidence="2">R05AC</strain>
    </source>
</reference>
<protein>
    <submittedName>
        <fullName evidence="2">Uncharacterized protein</fullName>
    </submittedName>
</protein>
<name>A0AAD8Y754_9STRA</name>
<sequence>MANGMVWSIREYGDKTLEYSFGDGCLEKTLSGIADYETTPNKVLIKIVNPSNNGADLFVAFNAKKGINSGTVEAGNQVTVVQVGSGGGNVYSESTLLAKLSAEGSYTTGSNFGGDLTVEVVGISGNDSADVKIYFGSECTVTPPPVPTPPPTPMPTKEGQSGPQMASYNAALGAPKCSFGSTCDSGVTLNGRGTMSGGNEPNQSNTLNSCTDGNSGSYHGDESIDKIVVSQASGSPNDFTEGDVVTISATVWCWSSGTSDFIDFYYASDASNPVWEQIGDRQTCPGGGLQTVSATYTLPAGSIQAVRANMMYGTDSTAGAASCTSGSYDDTDDLVITVKPNQPVGPPTAPPTALPTALRLKTPHPSLQMHQRPCLPILQLHSQRLFLQLHRLKIRRLSQLKIPHPSLQILPLLGRHPLQLLGQHQRLQILPLRRLRLSQPM</sequence>